<proteinExistence type="predicted"/>
<dbReference type="InterPro" id="IPR043502">
    <property type="entry name" value="DNA/RNA_pol_sf"/>
</dbReference>
<dbReference type="EMBL" id="QRBI01000131">
    <property type="protein sequence ID" value="RMC03341.1"/>
    <property type="molecule type" value="Genomic_DNA"/>
</dbReference>
<reference evidence="1 2" key="1">
    <citation type="submission" date="2018-07" db="EMBL/GenBank/DDBJ databases">
        <title>A high quality draft genome assembly of the barn swallow (H. rustica rustica).</title>
        <authorList>
            <person name="Formenti G."/>
            <person name="Chiara M."/>
            <person name="Poveda L."/>
            <person name="Francoijs K.-J."/>
            <person name="Bonisoli-Alquati A."/>
            <person name="Canova L."/>
            <person name="Gianfranceschi L."/>
            <person name="Horner D.S."/>
            <person name="Saino N."/>
        </authorList>
    </citation>
    <scope>NUCLEOTIDE SEQUENCE [LARGE SCALE GENOMIC DNA]</scope>
    <source>
        <strain evidence="1">Chelidonia</strain>
        <tissue evidence="1">Blood</tissue>
    </source>
</reference>
<evidence type="ECO:0008006" key="3">
    <source>
        <dbReference type="Google" id="ProtNLM"/>
    </source>
</evidence>
<dbReference type="OrthoDB" id="9950135at2759"/>
<dbReference type="AlphaFoldDB" id="A0A3M0JT02"/>
<dbReference type="PANTHER" id="PTHR33064">
    <property type="entry name" value="POL PROTEIN"/>
    <property type="match status" value="1"/>
</dbReference>
<dbReference type="Gene3D" id="3.30.70.270">
    <property type="match status" value="1"/>
</dbReference>
<dbReference type="Proteomes" id="UP000269221">
    <property type="component" value="Unassembled WGS sequence"/>
</dbReference>
<dbReference type="InterPro" id="IPR043128">
    <property type="entry name" value="Rev_trsase/Diguanyl_cyclase"/>
</dbReference>
<comment type="caution">
    <text evidence="1">The sequence shown here is derived from an EMBL/GenBank/DDBJ whole genome shotgun (WGS) entry which is preliminary data.</text>
</comment>
<gene>
    <name evidence="1" type="ORF">DUI87_20537</name>
</gene>
<dbReference type="InterPro" id="IPR021109">
    <property type="entry name" value="Peptidase_aspartic_dom_sf"/>
</dbReference>
<dbReference type="InterPro" id="IPR051320">
    <property type="entry name" value="Viral_Replic_Matur_Polypro"/>
</dbReference>
<evidence type="ECO:0000313" key="2">
    <source>
        <dbReference type="Proteomes" id="UP000269221"/>
    </source>
</evidence>
<dbReference type="SUPFAM" id="SSF56672">
    <property type="entry name" value="DNA/RNA polymerases"/>
    <property type="match status" value="1"/>
</dbReference>
<organism evidence="1 2">
    <name type="scientific">Hirundo rustica rustica</name>
    <dbReference type="NCBI Taxonomy" id="333673"/>
    <lineage>
        <taxon>Eukaryota</taxon>
        <taxon>Metazoa</taxon>
        <taxon>Chordata</taxon>
        <taxon>Craniata</taxon>
        <taxon>Vertebrata</taxon>
        <taxon>Euteleostomi</taxon>
        <taxon>Archelosauria</taxon>
        <taxon>Archosauria</taxon>
        <taxon>Dinosauria</taxon>
        <taxon>Saurischia</taxon>
        <taxon>Theropoda</taxon>
        <taxon>Coelurosauria</taxon>
        <taxon>Aves</taxon>
        <taxon>Neognathae</taxon>
        <taxon>Neoaves</taxon>
        <taxon>Telluraves</taxon>
        <taxon>Australaves</taxon>
        <taxon>Passeriformes</taxon>
        <taxon>Sylvioidea</taxon>
        <taxon>Hirundinidae</taxon>
        <taxon>Hirundo</taxon>
    </lineage>
</organism>
<protein>
    <recommendedName>
        <fullName evidence="3">Reverse transcriptase domain-containing protein</fullName>
    </recommendedName>
</protein>
<name>A0A3M0JT02_HIRRU</name>
<accession>A0A3M0JT02</accession>
<dbReference type="PANTHER" id="PTHR33064:SF29">
    <property type="entry name" value="PEPTIDASE A2 DOMAIN-CONTAINING PROTEIN-RELATED"/>
    <property type="match status" value="1"/>
</dbReference>
<evidence type="ECO:0000313" key="1">
    <source>
        <dbReference type="EMBL" id="RMC03341.1"/>
    </source>
</evidence>
<dbReference type="Gene3D" id="3.10.10.10">
    <property type="entry name" value="HIV Type 1 Reverse Transcriptase, subunit A, domain 1"/>
    <property type="match status" value="1"/>
</dbReference>
<keyword evidence="2" id="KW-1185">Reference proteome</keyword>
<dbReference type="Gene3D" id="2.40.70.10">
    <property type="entry name" value="Acid Proteases"/>
    <property type="match status" value="1"/>
</dbReference>
<sequence>MVVIGAKGEPFEVPVLKNVEIELENKFCLGNILLVEEADDDLLGRDLMVVLGIGLIAQDSQLTVSLYKLMTECENKINPKVWHTQGEAGRLNVEPIHIEIKRPEDPIRIKQYPIPMEGRRGLKPVIEDLIKKGTLEPCMSRHNTPILAVQKADGSYRLVQDLRAVNQRTKTLFPTVSNPYTLLNNISPADTWYSVIDLKDAFWTCLLARGSRDYFAFQ</sequence>